<dbReference type="GO" id="GO:0016810">
    <property type="term" value="F:hydrolase activity, acting on carbon-nitrogen (but not peptide) bonds"/>
    <property type="evidence" value="ECO:0007669"/>
    <property type="project" value="InterPro"/>
</dbReference>
<dbReference type="RefSeq" id="WP_058029061.1">
    <property type="nucleotide sequence ID" value="NZ_CP013187.1"/>
</dbReference>
<keyword evidence="1 2" id="KW-0732">Signal</keyword>
<dbReference type="PANTHER" id="PTHR34216">
    <property type="match status" value="1"/>
</dbReference>
<dbReference type="CDD" id="cd10967">
    <property type="entry name" value="CE4_GLA_like_6s"/>
    <property type="match status" value="1"/>
</dbReference>
<proteinExistence type="predicted"/>
<dbReference type="InterPro" id="IPR002509">
    <property type="entry name" value="NODB_dom"/>
</dbReference>
<evidence type="ECO:0000256" key="1">
    <source>
        <dbReference type="ARBA" id="ARBA00022729"/>
    </source>
</evidence>
<evidence type="ECO:0000313" key="5">
    <source>
        <dbReference type="Proteomes" id="UP000061457"/>
    </source>
</evidence>
<feature type="signal peptide" evidence="2">
    <location>
        <begin position="1"/>
        <end position="21"/>
    </location>
</feature>
<organism evidence="4 5">
    <name type="scientific">Pseudoalteromonas phenolica</name>
    <dbReference type="NCBI Taxonomy" id="161398"/>
    <lineage>
        <taxon>Bacteria</taxon>
        <taxon>Pseudomonadati</taxon>
        <taxon>Pseudomonadota</taxon>
        <taxon>Gammaproteobacteria</taxon>
        <taxon>Alteromonadales</taxon>
        <taxon>Pseudoalteromonadaceae</taxon>
        <taxon>Pseudoalteromonas</taxon>
    </lineage>
</organism>
<dbReference type="STRING" id="161398.PP2015_794"/>
<evidence type="ECO:0000259" key="3">
    <source>
        <dbReference type="PROSITE" id="PS51677"/>
    </source>
</evidence>
<dbReference type="KEGG" id="pphe:PP2015_794"/>
<protein>
    <submittedName>
        <fullName evidence="4">Polysaccharide deacetylase</fullName>
    </submittedName>
</protein>
<evidence type="ECO:0000313" key="4">
    <source>
        <dbReference type="EMBL" id="ALO41313.1"/>
    </source>
</evidence>
<sequence>MQFITPISLALCALTSLSSHAFYPNTAKYAISLSFDDARKSQVDVGIPLLNKHDVKATFYLMPYHMQGKEQQWKLAAKAGHEIANHTSSHLCTGNFRWLRKQDKGLEQSNLSFLKEDIKHAQQYIKTHTGVDANGFAYPCGQTFVGRGTEVKSYVPLIAETFSYGRTWNDETANDPFYYDQAQIRAFSMDGKTFSELKALIEQAKFDNAWIVLAGHEVGEKGPYTVDRIALQQLIEYIKDPSNEFWLATVSDVNEYINRKTKGHDKK</sequence>
<dbReference type="Gene3D" id="3.20.20.370">
    <property type="entry name" value="Glycoside hydrolase/deacetylase"/>
    <property type="match status" value="1"/>
</dbReference>
<dbReference type="InterPro" id="IPR051398">
    <property type="entry name" value="Polysacch_Deacetylase"/>
</dbReference>
<keyword evidence="5" id="KW-1185">Reference proteome</keyword>
<reference evidence="4 5" key="1">
    <citation type="submission" date="2015-11" db="EMBL/GenBank/DDBJ databases">
        <authorList>
            <person name="Zhang Y."/>
            <person name="Guo Z."/>
        </authorList>
    </citation>
    <scope>NUCLEOTIDE SEQUENCE [LARGE SCALE GENOMIC DNA]</scope>
    <source>
        <strain evidence="4 5">KCTC 12086</strain>
    </source>
</reference>
<accession>A0A0S2JZ66</accession>
<dbReference type="GO" id="GO:0005975">
    <property type="term" value="P:carbohydrate metabolic process"/>
    <property type="evidence" value="ECO:0007669"/>
    <property type="project" value="InterPro"/>
</dbReference>
<dbReference type="Proteomes" id="UP000061457">
    <property type="component" value="Chromosome I"/>
</dbReference>
<dbReference type="PATRIC" id="fig|161398.10.peg.807"/>
<dbReference type="EMBL" id="CP013187">
    <property type="protein sequence ID" value="ALO41313.1"/>
    <property type="molecule type" value="Genomic_DNA"/>
</dbReference>
<dbReference type="Pfam" id="PF01522">
    <property type="entry name" value="Polysacc_deac_1"/>
    <property type="match status" value="1"/>
</dbReference>
<evidence type="ECO:0000256" key="2">
    <source>
        <dbReference type="SAM" id="SignalP"/>
    </source>
</evidence>
<dbReference type="AlphaFoldDB" id="A0A0S2JZ66"/>
<gene>
    <name evidence="4" type="ORF">PP2015_794</name>
</gene>
<dbReference type="PROSITE" id="PS51677">
    <property type="entry name" value="NODB"/>
    <property type="match status" value="1"/>
</dbReference>
<name>A0A0S2JZ66_9GAMM</name>
<dbReference type="InterPro" id="IPR011330">
    <property type="entry name" value="Glyco_hydro/deAcase_b/a-brl"/>
</dbReference>
<dbReference type="OrthoDB" id="9764501at2"/>
<dbReference type="SUPFAM" id="SSF88713">
    <property type="entry name" value="Glycoside hydrolase/deacetylase"/>
    <property type="match status" value="1"/>
</dbReference>
<feature type="domain" description="NodB homology" evidence="3">
    <location>
        <begin position="29"/>
        <end position="267"/>
    </location>
</feature>
<dbReference type="PANTHER" id="PTHR34216:SF11">
    <property type="entry name" value="CHITOOLIGOSACCHARIDE DEACETYLASE"/>
    <property type="match status" value="1"/>
</dbReference>
<feature type="chain" id="PRO_5006600863" evidence="2">
    <location>
        <begin position="22"/>
        <end position="267"/>
    </location>
</feature>